<keyword evidence="8" id="KW-0732">Signal</keyword>
<evidence type="ECO:0000256" key="4">
    <source>
        <dbReference type="ARBA" id="ARBA00022777"/>
    </source>
</evidence>
<feature type="signal peptide" evidence="8">
    <location>
        <begin position="1"/>
        <end position="23"/>
    </location>
</feature>
<dbReference type="Gene3D" id="3.30.565.10">
    <property type="entry name" value="Histidine kinase-like ATPase, C-terminal domain"/>
    <property type="match status" value="1"/>
</dbReference>
<dbReference type="InterPro" id="IPR003594">
    <property type="entry name" value="HATPase_dom"/>
</dbReference>
<sequence length="566" mass="65811">MFQNRFILLFLLLQTSFSTIVFSQETFPSKNEITKMTKEATSLMKNEKYEKSLIKSRIALKYAIAIKDDNLIATCYNTIAANFDELAEFEKAFFYYQKGILYANRTNNNQLKNWLNNNLGNIYCFDKKEYQKGISYYKKSLEYSTRIKDSAEIVFTKLNITWAYFDIGNFSEGLPYLNFINKYHPKYGDKSLSGVLNMLNGMYYNSINDPQKADYFFKKAIQFETLENEKSDLSFAYQEYSRFLLKNGDYKKAYENLDLYNTITVEINNQEKLKKVNVAGINLQIDEYKREIDNIETKYKTKQQILLEKQSKNKRISIIIISILLLILILFYFFFQNNRLKEKNKLKDIQSKIQQNIINASISGQEIERKKIAAFLHDNISALLSSAGLHLSVFSSINKIESEEIIKTKKILNEAHDKVRDLSHQLLPSLLARFGLFYALNDLCEKNSNSSISFEYASTMETTTRYNGDFEMKMYFIIMELLNNIIKHSKAKNAFVSIDERDNSLFIHVRDNGKGFNTAGEYKEIEGFGLNQIKARVNNIDGEVTIHSKIKSGTSIYINVPITYKV</sequence>
<dbReference type="SMART" id="SM00387">
    <property type="entry name" value="HATPase_c"/>
    <property type="match status" value="1"/>
</dbReference>
<keyword evidence="5" id="KW-0902">Two-component regulatory system</keyword>
<evidence type="ECO:0000256" key="2">
    <source>
        <dbReference type="ARBA" id="ARBA00012438"/>
    </source>
</evidence>
<feature type="coiled-coil region" evidence="6">
    <location>
        <begin position="278"/>
        <end position="305"/>
    </location>
</feature>
<dbReference type="EC" id="2.7.13.3" evidence="2"/>
<evidence type="ECO:0000313" key="10">
    <source>
        <dbReference type="EMBL" id="XDU96226.1"/>
    </source>
</evidence>
<keyword evidence="3" id="KW-0808">Transferase</keyword>
<keyword evidence="10" id="KW-0547">Nucleotide-binding</keyword>
<keyword evidence="10" id="KW-0067">ATP-binding</keyword>
<dbReference type="PANTHER" id="PTHR24421:SF10">
    <property type="entry name" value="NITRATE_NITRITE SENSOR PROTEIN NARQ"/>
    <property type="match status" value="1"/>
</dbReference>
<dbReference type="SUPFAM" id="SSF48452">
    <property type="entry name" value="TPR-like"/>
    <property type="match status" value="2"/>
</dbReference>
<evidence type="ECO:0000259" key="9">
    <source>
        <dbReference type="PROSITE" id="PS50109"/>
    </source>
</evidence>
<dbReference type="SUPFAM" id="SSF55874">
    <property type="entry name" value="ATPase domain of HSP90 chaperone/DNA topoisomerase II/histidine kinase"/>
    <property type="match status" value="1"/>
</dbReference>
<keyword evidence="6" id="KW-0175">Coiled coil</keyword>
<feature type="transmembrane region" description="Helical" evidence="7">
    <location>
        <begin position="316"/>
        <end position="335"/>
    </location>
</feature>
<dbReference type="Gene3D" id="1.25.40.10">
    <property type="entry name" value="Tetratricopeptide repeat domain"/>
    <property type="match status" value="1"/>
</dbReference>
<evidence type="ECO:0000256" key="8">
    <source>
        <dbReference type="SAM" id="SignalP"/>
    </source>
</evidence>
<keyword evidence="7" id="KW-0472">Membrane</keyword>
<gene>
    <name evidence="10" type="ORF">AB3G34_03755</name>
</gene>
<evidence type="ECO:0000256" key="3">
    <source>
        <dbReference type="ARBA" id="ARBA00022679"/>
    </source>
</evidence>
<evidence type="ECO:0000256" key="7">
    <source>
        <dbReference type="SAM" id="Phobius"/>
    </source>
</evidence>
<evidence type="ECO:0000256" key="5">
    <source>
        <dbReference type="ARBA" id="ARBA00023012"/>
    </source>
</evidence>
<proteinExistence type="predicted"/>
<dbReference type="GO" id="GO:0004673">
    <property type="term" value="F:protein histidine kinase activity"/>
    <property type="evidence" value="ECO:0007669"/>
    <property type="project" value="UniProtKB-EC"/>
</dbReference>
<dbReference type="EMBL" id="CP165625">
    <property type="protein sequence ID" value="XDU96226.1"/>
    <property type="molecule type" value="Genomic_DNA"/>
</dbReference>
<dbReference type="RefSeq" id="WP_367768698.1">
    <property type="nucleotide sequence ID" value="NZ_CP165625.1"/>
</dbReference>
<feature type="chain" id="PRO_5044272649" description="histidine kinase" evidence="8">
    <location>
        <begin position="24"/>
        <end position="566"/>
    </location>
</feature>
<protein>
    <recommendedName>
        <fullName evidence="2">histidine kinase</fullName>
        <ecNumber evidence="2">2.7.13.3</ecNumber>
    </recommendedName>
</protein>
<keyword evidence="4" id="KW-0418">Kinase</keyword>
<name>A0AB39W5R3_9FLAO</name>
<accession>A0AB39W5R3</accession>
<keyword evidence="7" id="KW-0812">Transmembrane</keyword>
<dbReference type="PANTHER" id="PTHR24421">
    <property type="entry name" value="NITRATE/NITRITE SENSOR PROTEIN NARX-RELATED"/>
    <property type="match status" value="1"/>
</dbReference>
<dbReference type="Pfam" id="PF02518">
    <property type="entry name" value="HATPase_c"/>
    <property type="match status" value="1"/>
</dbReference>
<evidence type="ECO:0000256" key="1">
    <source>
        <dbReference type="ARBA" id="ARBA00000085"/>
    </source>
</evidence>
<reference evidence="10" key="1">
    <citation type="submission" date="2024-07" db="EMBL/GenBank/DDBJ databases">
        <authorList>
            <person name="Biller S.J."/>
        </authorList>
    </citation>
    <scope>NUCLEOTIDE SEQUENCE</scope>
    <source>
        <strain evidence="10">WC2409</strain>
    </source>
</reference>
<dbReference type="CDD" id="cd16917">
    <property type="entry name" value="HATPase_UhpB-NarQ-NarX-like"/>
    <property type="match status" value="1"/>
</dbReference>
<evidence type="ECO:0000256" key="6">
    <source>
        <dbReference type="SAM" id="Coils"/>
    </source>
</evidence>
<keyword evidence="7" id="KW-1133">Transmembrane helix</keyword>
<organism evidence="10">
    <name type="scientific">Flavobacterium sp. WC2409</name>
    <dbReference type="NCBI Taxonomy" id="3234139"/>
    <lineage>
        <taxon>Bacteria</taxon>
        <taxon>Pseudomonadati</taxon>
        <taxon>Bacteroidota</taxon>
        <taxon>Flavobacteriia</taxon>
        <taxon>Flavobacteriales</taxon>
        <taxon>Flavobacteriaceae</taxon>
        <taxon>Flavobacterium</taxon>
    </lineage>
</organism>
<dbReference type="AlphaFoldDB" id="A0AB39W5R3"/>
<dbReference type="InterPro" id="IPR011990">
    <property type="entry name" value="TPR-like_helical_dom_sf"/>
</dbReference>
<dbReference type="InterPro" id="IPR050482">
    <property type="entry name" value="Sensor_HK_TwoCompSys"/>
</dbReference>
<comment type="catalytic activity">
    <reaction evidence="1">
        <text>ATP + protein L-histidine = ADP + protein N-phospho-L-histidine.</text>
        <dbReference type="EC" id="2.7.13.3"/>
    </reaction>
</comment>
<dbReference type="GO" id="GO:0000160">
    <property type="term" value="P:phosphorelay signal transduction system"/>
    <property type="evidence" value="ECO:0007669"/>
    <property type="project" value="UniProtKB-KW"/>
</dbReference>
<dbReference type="GO" id="GO:0005524">
    <property type="term" value="F:ATP binding"/>
    <property type="evidence" value="ECO:0007669"/>
    <property type="project" value="UniProtKB-KW"/>
</dbReference>
<feature type="domain" description="Histidine kinase" evidence="9">
    <location>
        <begin position="477"/>
        <end position="564"/>
    </location>
</feature>
<dbReference type="PROSITE" id="PS50109">
    <property type="entry name" value="HIS_KIN"/>
    <property type="match status" value="1"/>
</dbReference>
<dbReference type="InterPro" id="IPR005467">
    <property type="entry name" value="His_kinase_dom"/>
</dbReference>
<dbReference type="InterPro" id="IPR036890">
    <property type="entry name" value="HATPase_C_sf"/>
</dbReference>